<evidence type="ECO:0000256" key="3">
    <source>
        <dbReference type="ARBA" id="ARBA00023295"/>
    </source>
</evidence>
<dbReference type="PANTHER" id="PTHR10353:SF36">
    <property type="entry name" value="LP05116P"/>
    <property type="match status" value="1"/>
</dbReference>
<protein>
    <submittedName>
        <fullName evidence="6">Unkown protein</fullName>
    </submittedName>
</protein>
<dbReference type="InterPro" id="IPR001360">
    <property type="entry name" value="Glyco_hydro_1"/>
</dbReference>
<evidence type="ECO:0000256" key="4">
    <source>
        <dbReference type="RuleBase" id="RU003690"/>
    </source>
</evidence>
<accession>R4WUF5</accession>
<organism evidence="6">
    <name type="scientific">Riptortus pedestris</name>
    <name type="common">Bean bug</name>
    <dbReference type="NCBI Taxonomy" id="329032"/>
    <lineage>
        <taxon>Eukaryota</taxon>
        <taxon>Metazoa</taxon>
        <taxon>Ecdysozoa</taxon>
        <taxon>Arthropoda</taxon>
        <taxon>Hexapoda</taxon>
        <taxon>Insecta</taxon>
        <taxon>Pterygota</taxon>
        <taxon>Neoptera</taxon>
        <taxon>Paraneoptera</taxon>
        <taxon>Hemiptera</taxon>
        <taxon>Heteroptera</taxon>
        <taxon>Panheteroptera</taxon>
        <taxon>Pentatomomorpha</taxon>
        <taxon>Coreoidea</taxon>
        <taxon>Alydidae</taxon>
        <taxon>Riptortus</taxon>
    </lineage>
</organism>
<dbReference type="AlphaFoldDB" id="R4WUF5"/>
<dbReference type="SUPFAM" id="SSF51445">
    <property type="entry name" value="(Trans)glycosidases"/>
    <property type="match status" value="1"/>
</dbReference>
<proteinExistence type="evidence at transcript level"/>
<dbReference type="InterPro" id="IPR017853">
    <property type="entry name" value="GH"/>
</dbReference>
<dbReference type="Pfam" id="PF00232">
    <property type="entry name" value="Glyco_hydro_1"/>
    <property type="match status" value="1"/>
</dbReference>
<evidence type="ECO:0000313" key="6">
    <source>
        <dbReference type="EMBL" id="BAN21567.1"/>
    </source>
</evidence>
<dbReference type="EMBL" id="AK418373">
    <property type="protein sequence ID" value="BAN21567.1"/>
    <property type="molecule type" value="mRNA"/>
</dbReference>
<feature type="non-terminal residue" evidence="6">
    <location>
        <position position="117"/>
    </location>
</feature>
<sequence length="117" mass="13477">MREYVDKASQPGPSRLPYFTPQEIEQIKGTSDYLALNHYSTYFTEPGVDPSKPNPSSDRDQETIDSFDPNAEPTECSWSQVTPEGFRKAINWVKKEYNDPEIFITENGYCDKDQIED</sequence>
<keyword evidence="3" id="KW-0326">Glycosidase</keyword>
<comment type="similarity">
    <text evidence="1 4">Belongs to the glycosyl hydrolase 1 family.</text>
</comment>
<reference evidence="6" key="1">
    <citation type="journal article" date="2013" name="PLoS ONE">
        <title>Gene expression in gut symbiotic organ of stinkbug affected by extracellular bacterial symbiont.</title>
        <authorList>
            <person name="Futahashi R."/>
            <person name="Tanaka K."/>
            <person name="Tanahashi M."/>
            <person name="Nikoh N."/>
            <person name="Kikuchi Y."/>
            <person name="Lee B.L."/>
            <person name="Fukatsu T."/>
        </authorList>
    </citation>
    <scope>NUCLEOTIDE SEQUENCE</scope>
    <source>
        <tissue evidence="6">Midgut</tissue>
    </source>
</reference>
<feature type="region of interest" description="Disordered" evidence="5">
    <location>
        <begin position="1"/>
        <end position="20"/>
    </location>
</feature>
<feature type="region of interest" description="Disordered" evidence="5">
    <location>
        <begin position="44"/>
        <end position="80"/>
    </location>
</feature>
<dbReference type="PANTHER" id="PTHR10353">
    <property type="entry name" value="GLYCOSYL HYDROLASE"/>
    <property type="match status" value="1"/>
</dbReference>
<evidence type="ECO:0000256" key="1">
    <source>
        <dbReference type="ARBA" id="ARBA00010838"/>
    </source>
</evidence>
<evidence type="ECO:0000256" key="2">
    <source>
        <dbReference type="ARBA" id="ARBA00022801"/>
    </source>
</evidence>
<keyword evidence="2" id="KW-0378">Hydrolase</keyword>
<evidence type="ECO:0000256" key="5">
    <source>
        <dbReference type="SAM" id="MobiDB-lite"/>
    </source>
</evidence>
<name>R4WUF5_RIPPE</name>
<dbReference type="GO" id="GO:0005975">
    <property type="term" value="P:carbohydrate metabolic process"/>
    <property type="evidence" value="ECO:0007669"/>
    <property type="project" value="InterPro"/>
</dbReference>
<dbReference type="Gene3D" id="3.20.20.80">
    <property type="entry name" value="Glycosidases"/>
    <property type="match status" value="1"/>
</dbReference>
<dbReference type="GO" id="GO:0008422">
    <property type="term" value="F:beta-glucosidase activity"/>
    <property type="evidence" value="ECO:0007669"/>
    <property type="project" value="TreeGrafter"/>
</dbReference>